<feature type="domain" description="ABC transporter" evidence="5">
    <location>
        <begin position="1"/>
        <end position="228"/>
    </location>
</feature>
<proteinExistence type="predicted"/>
<organism evidence="6 7">
    <name type="scientific">Brevibacillus thermoruber</name>
    <dbReference type="NCBI Taxonomy" id="33942"/>
    <lineage>
        <taxon>Bacteria</taxon>
        <taxon>Bacillati</taxon>
        <taxon>Bacillota</taxon>
        <taxon>Bacilli</taxon>
        <taxon>Bacillales</taxon>
        <taxon>Paenibacillaceae</taxon>
        <taxon>Brevibacillus</taxon>
    </lineage>
</organism>
<dbReference type="InterPro" id="IPR027417">
    <property type="entry name" value="P-loop_NTPase"/>
</dbReference>
<accession>A0A9X3TMJ1</accession>
<protein>
    <submittedName>
        <fullName evidence="6">ATP-binding cassette domain-containing protein</fullName>
    </submittedName>
</protein>
<dbReference type="InterPro" id="IPR017871">
    <property type="entry name" value="ABC_transporter-like_CS"/>
</dbReference>
<dbReference type="Gene3D" id="3.40.50.300">
    <property type="entry name" value="P-loop containing nucleotide triphosphate hydrolases"/>
    <property type="match status" value="1"/>
</dbReference>
<evidence type="ECO:0000256" key="2">
    <source>
        <dbReference type="ARBA" id="ARBA00022741"/>
    </source>
</evidence>
<feature type="region of interest" description="Disordered" evidence="4">
    <location>
        <begin position="203"/>
        <end position="232"/>
    </location>
</feature>
<name>A0A9X3TMJ1_9BACL</name>
<dbReference type="InterPro" id="IPR003439">
    <property type="entry name" value="ABC_transporter-like_ATP-bd"/>
</dbReference>
<dbReference type="PANTHER" id="PTHR42781">
    <property type="entry name" value="SPERMIDINE/PUTRESCINE IMPORT ATP-BINDING PROTEIN POTA"/>
    <property type="match status" value="1"/>
</dbReference>
<dbReference type="PROSITE" id="PS50893">
    <property type="entry name" value="ABC_TRANSPORTER_2"/>
    <property type="match status" value="1"/>
</dbReference>
<dbReference type="AlphaFoldDB" id="A0A9X3TMJ1"/>
<evidence type="ECO:0000256" key="1">
    <source>
        <dbReference type="ARBA" id="ARBA00022448"/>
    </source>
</evidence>
<dbReference type="PROSITE" id="PS00211">
    <property type="entry name" value="ABC_TRANSPORTER_1"/>
    <property type="match status" value="1"/>
</dbReference>
<dbReference type="Proteomes" id="UP001151071">
    <property type="component" value="Unassembled WGS sequence"/>
</dbReference>
<feature type="compositionally biased region" description="Polar residues" evidence="4">
    <location>
        <begin position="203"/>
        <end position="218"/>
    </location>
</feature>
<dbReference type="PANTHER" id="PTHR42781:SF4">
    <property type="entry name" value="SPERMIDINE_PUTRESCINE IMPORT ATP-BINDING PROTEIN POTA"/>
    <property type="match status" value="1"/>
</dbReference>
<dbReference type="GO" id="GO:0016887">
    <property type="term" value="F:ATP hydrolysis activity"/>
    <property type="evidence" value="ECO:0007669"/>
    <property type="project" value="InterPro"/>
</dbReference>
<evidence type="ECO:0000313" key="6">
    <source>
        <dbReference type="EMBL" id="MDA5107049.1"/>
    </source>
</evidence>
<keyword evidence="7" id="KW-1185">Reference proteome</keyword>
<keyword evidence="2" id="KW-0547">Nucleotide-binding</keyword>
<evidence type="ECO:0000256" key="3">
    <source>
        <dbReference type="ARBA" id="ARBA00022840"/>
    </source>
</evidence>
<evidence type="ECO:0000259" key="5">
    <source>
        <dbReference type="PROSITE" id="PS50893"/>
    </source>
</evidence>
<feature type="compositionally biased region" description="Basic and acidic residues" evidence="4">
    <location>
        <begin position="222"/>
        <end position="232"/>
    </location>
</feature>
<dbReference type="SUPFAM" id="SSF52540">
    <property type="entry name" value="P-loop containing nucleoside triphosphate hydrolases"/>
    <property type="match status" value="1"/>
</dbReference>
<gene>
    <name evidence="6" type="ORF">O3V59_01605</name>
</gene>
<sequence length="232" mass="26182">MLYVDIQKRLPDYVLHARFTTKDEIVVLFGPSGSGKTTILNCVAGLTHPDAGLIRLSDTVFFDGHPKKALPPQRRNVGYLFQDYALFPHMTVEHNIRYGMKKGTNLRLDELLASVGIDRLLDKYPHQLSGGQKQRVALVRALATEPDILLLDEPLSALDADTRRQCQDELLRLHEMWRIPFLLVTHDREEAERLGDVILVTENGQVHPQHPQPSNRTSLHAGIERESSGGRS</sequence>
<evidence type="ECO:0000256" key="4">
    <source>
        <dbReference type="SAM" id="MobiDB-lite"/>
    </source>
</evidence>
<evidence type="ECO:0000313" key="7">
    <source>
        <dbReference type="Proteomes" id="UP001151071"/>
    </source>
</evidence>
<dbReference type="InterPro" id="IPR003593">
    <property type="entry name" value="AAA+_ATPase"/>
</dbReference>
<dbReference type="Pfam" id="PF00005">
    <property type="entry name" value="ABC_tran"/>
    <property type="match status" value="1"/>
</dbReference>
<dbReference type="EMBL" id="JAPYYP010000001">
    <property type="protein sequence ID" value="MDA5107049.1"/>
    <property type="molecule type" value="Genomic_DNA"/>
</dbReference>
<comment type="caution">
    <text evidence="6">The sequence shown here is derived from an EMBL/GenBank/DDBJ whole genome shotgun (WGS) entry which is preliminary data.</text>
</comment>
<dbReference type="InterPro" id="IPR050093">
    <property type="entry name" value="ABC_SmlMolc_Importer"/>
</dbReference>
<keyword evidence="1" id="KW-0813">Transport</keyword>
<dbReference type="SMART" id="SM00382">
    <property type="entry name" value="AAA"/>
    <property type="match status" value="1"/>
</dbReference>
<keyword evidence="3 6" id="KW-0067">ATP-binding</keyword>
<dbReference type="RefSeq" id="WP_271139342.1">
    <property type="nucleotide sequence ID" value="NZ_JAPYYP010000001.1"/>
</dbReference>
<dbReference type="GO" id="GO:0005524">
    <property type="term" value="F:ATP binding"/>
    <property type="evidence" value="ECO:0007669"/>
    <property type="project" value="UniProtKB-KW"/>
</dbReference>
<reference evidence="6" key="1">
    <citation type="submission" date="2022-12" db="EMBL/GenBank/DDBJ databases">
        <title>Draft genome sequence of the thermophilic strain Brevibacillus thermoruber HT42, isolated from Los Humeros, Puebla, Mexico, with biotechnological potential.</title>
        <authorList>
            <person name="Lara Sanchez J."/>
            <person name="Solis Palacios R."/>
            <person name="Bustos Baena A.S."/>
            <person name="Ruz Baez A.E."/>
            <person name="Espinosa Luna G."/>
            <person name="Oliart Ros R.M."/>
        </authorList>
    </citation>
    <scope>NUCLEOTIDE SEQUENCE</scope>
    <source>
        <strain evidence="6">HT42</strain>
    </source>
</reference>